<dbReference type="InterPro" id="IPR046341">
    <property type="entry name" value="SET_dom_sf"/>
</dbReference>
<comment type="caution">
    <text evidence="6">The sequence shown here is derived from an EMBL/GenBank/DDBJ whole genome shotgun (WGS) entry which is preliminary data.</text>
</comment>
<dbReference type="Gene3D" id="3.90.1410.10">
    <property type="entry name" value="set domain protein methyltransferase, domain 1"/>
    <property type="match status" value="1"/>
</dbReference>
<proteinExistence type="predicted"/>
<name>A0A2U3E8J4_PURLI</name>
<feature type="domain" description="SET" evidence="5">
    <location>
        <begin position="79"/>
        <end position="306"/>
    </location>
</feature>
<dbReference type="InterPro" id="IPR001214">
    <property type="entry name" value="SET_dom"/>
</dbReference>
<dbReference type="EMBL" id="LCWV01000008">
    <property type="protein sequence ID" value="PWI70809.1"/>
    <property type="molecule type" value="Genomic_DNA"/>
</dbReference>
<dbReference type="AlphaFoldDB" id="A0A2U3E8J4"/>
<organism evidence="6 7">
    <name type="scientific">Purpureocillium lilacinum</name>
    <name type="common">Paecilomyces lilacinus</name>
    <dbReference type="NCBI Taxonomy" id="33203"/>
    <lineage>
        <taxon>Eukaryota</taxon>
        <taxon>Fungi</taxon>
        <taxon>Dikarya</taxon>
        <taxon>Ascomycota</taxon>
        <taxon>Pezizomycotina</taxon>
        <taxon>Sordariomycetes</taxon>
        <taxon>Hypocreomycetidae</taxon>
        <taxon>Hypocreales</taxon>
        <taxon>Ophiocordycipitaceae</taxon>
        <taxon>Purpureocillium</taxon>
    </lineage>
</organism>
<gene>
    <name evidence="6" type="ORF">PCL_12177</name>
</gene>
<evidence type="ECO:0000256" key="1">
    <source>
        <dbReference type="ARBA" id="ARBA00022603"/>
    </source>
</evidence>
<keyword evidence="1" id="KW-0489">Methyltransferase</keyword>
<evidence type="ECO:0000256" key="3">
    <source>
        <dbReference type="ARBA" id="ARBA00022691"/>
    </source>
</evidence>
<accession>A0A2U3E8J4</accession>
<sequence>MIFDALVCTAARAANTPRRVRGTWHGLSIVATGGPHSVSASPGTPRLPRPHIMAQASFDQTTDSFLRWFTSLPGATFSEAIKIVDLRSRNAGRGIVATQDIPADATLFTIPRKAIINIETSRLRERIPSLFESNGDEDDQQQLDSWTALILILIYEHFQGENSQWKPYLDVLPEAFDTPMFWNDAELAELQASATRSKIGRESAEATFRTKLVPAVRTNPGVFPGSEGLNDEGLIALAHRMGSTIMAYAFDLENEHEEEENEDGWVEDREGKELMGMAHVNHEDESLTVTSLRPIRAGEEILNYYGPLPNSELLRRYGYVTERHVRYDVVEIPWDTVLNAAVVQLGLSRDFVDKALERLDEEELEDVFVLEREFVEPNSDGTFAGPATLEDMPADLQDQLKSLLKALQKLDEGLVPDKRKRAEMQQAILVKSILDIESRYPTTMAEDKLFLQQESITPRQRMAAQVRLGEKQLLQEAKGLLASASAETGQDGSGPAKKARRAG</sequence>
<dbReference type="GO" id="GO:0005634">
    <property type="term" value="C:nucleus"/>
    <property type="evidence" value="ECO:0007669"/>
    <property type="project" value="TreeGrafter"/>
</dbReference>
<dbReference type="Proteomes" id="UP000245956">
    <property type="component" value="Unassembled WGS sequence"/>
</dbReference>
<keyword evidence="3" id="KW-0949">S-adenosyl-L-methionine</keyword>
<dbReference type="InterPro" id="IPR036464">
    <property type="entry name" value="Rubisco_LSMT_subst-bd_sf"/>
</dbReference>
<dbReference type="Gene3D" id="3.90.1420.10">
    <property type="entry name" value="Rubisco LSMT, substrate-binding domain"/>
    <property type="match status" value="1"/>
</dbReference>
<dbReference type="SUPFAM" id="SSF82199">
    <property type="entry name" value="SET domain"/>
    <property type="match status" value="1"/>
</dbReference>
<dbReference type="PROSITE" id="PS50280">
    <property type="entry name" value="SET"/>
    <property type="match status" value="1"/>
</dbReference>
<keyword evidence="2" id="KW-0808">Transferase</keyword>
<evidence type="ECO:0000313" key="6">
    <source>
        <dbReference type="EMBL" id="PWI70809.1"/>
    </source>
</evidence>
<evidence type="ECO:0000313" key="7">
    <source>
        <dbReference type="Proteomes" id="UP000245956"/>
    </source>
</evidence>
<dbReference type="FunFam" id="3.90.1410.10:FF:000007">
    <property type="entry name" value="Ribosomal lysine N-methyltransferase 4"/>
    <property type="match status" value="1"/>
</dbReference>
<reference evidence="6 7" key="1">
    <citation type="journal article" date="2016" name="Front. Microbiol.">
        <title>Genome and transcriptome sequences reveal the specific parasitism of the nematophagous Purpureocillium lilacinum 36-1.</title>
        <authorList>
            <person name="Xie J."/>
            <person name="Li S."/>
            <person name="Mo C."/>
            <person name="Xiao X."/>
            <person name="Peng D."/>
            <person name="Wang G."/>
            <person name="Xiao Y."/>
        </authorList>
    </citation>
    <scope>NUCLEOTIDE SEQUENCE [LARGE SCALE GENOMIC DNA]</scope>
    <source>
        <strain evidence="6 7">36-1</strain>
    </source>
</reference>
<dbReference type="Pfam" id="PF09273">
    <property type="entry name" value="Rubis-subs-bind"/>
    <property type="match status" value="1"/>
</dbReference>
<dbReference type="InterPro" id="IPR015353">
    <property type="entry name" value="Rubisco_LSMT_subst-bd"/>
</dbReference>
<evidence type="ECO:0000256" key="2">
    <source>
        <dbReference type="ARBA" id="ARBA00022679"/>
    </source>
</evidence>
<dbReference type="GO" id="GO:0032259">
    <property type="term" value="P:methylation"/>
    <property type="evidence" value="ECO:0007669"/>
    <property type="project" value="UniProtKB-KW"/>
</dbReference>
<dbReference type="Pfam" id="PF00856">
    <property type="entry name" value="SET"/>
    <property type="match status" value="1"/>
</dbReference>
<evidence type="ECO:0000256" key="4">
    <source>
        <dbReference type="SAM" id="MobiDB-lite"/>
    </source>
</evidence>
<evidence type="ECO:0000259" key="5">
    <source>
        <dbReference type="PROSITE" id="PS50280"/>
    </source>
</evidence>
<protein>
    <submittedName>
        <fullName evidence="6">SET domain protein</fullName>
    </submittedName>
</protein>
<dbReference type="GO" id="GO:0016279">
    <property type="term" value="F:protein-lysine N-methyltransferase activity"/>
    <property type="evidence" value="ECO:0007669"/>
    <property type="project" value="TreeGrafter"/>
</dbReference>
<dbReference type="PANTHER" id="PTHR13271:SF34">
    <property type="entry name" value="N-LYSINE METHYLTRANSFERASE SETD6"/>
    <property type="match status" value="1"/>
</dbReference>
<feature type="region of interest" description="Disordered" evidence="4">
    <location>
        <begin position="483"/>
        <end position="503"/>
    </location>
</feature>
<dbReference type="PANTHER" id="PTHR13271">
    <property type="entry name" value="UNCHARACTERIZED PUTATIVE METHYLTRANSFERASE"/>
    <property type="match status" value="1"/>
</dbReference>
<dbReference type="SUPFAM" id="SSF81822">
    <property type="entry name" value="RuBisCo LSMT C-terminal, substrate-binding domain"/>
    <property type="match status" value="1"/>
</dbReference>
<dbReference type="InterPro" id="IPR050600">
    <property type="entry name" value="SETD3_SETD6_MTase"/>
</dbReference>